<feature type="compositionally biased region" description="Polar residues" evidence="1">
    <location>
        <begin position="377"/>
        <end position="398"/>
    </location>
</feature>
<dbReference type="PANTHER" id="PTHR46572:SF1">
    <property type="entry name" value="RHO1 GUANINE NUCLEOTIDE EXCHANGE FACTOR TUS1"/>
    <property type="match status" value="1"/>
</dbReference>
<proteinExistence type="predicted"/>
<dbReference type="SUPFAM" id="SSF48065">
    <property type="entry name" value="DBL homology domain (DH-domain)"/>
    <property type="match status" value="1"/>
</dbReference>
<dbReference type="Proteomes" id="UP000249619">
    <property type="component" value="Unassembled WGS sequence"/>
</dbReference>
<name>A0A364MUL1_STELY</name>
<feature type="compositionally biased region" description="Polar residues" evidence="1">
    <location>
        <begin position="320"/>
        <end position="342"/>
    </location>
</feature>
<dbReference type="InterPro" id="IPR052233">
    <property type="entry name" value="Rho-type_GEFs"/>
</dbReference>
<feature type="region of interest" description="Disordered" evidence="1">
    <location>
        <begin position="359"/>
        <end position="398"/>
    </location>
</feature>
<evidence type="ECO:0000313" key="2">
    <source>
        <dbReference type="EMBL" id="RAR04027.1"/>
    </source>
</evidence>
<feature type="region of interest" description="Disordered" evidence="1">
    <location>
        <begin position="252"/>
        <end position="295"/>
    </location>
</feature>
<dbReference type="EMBL" id="QGDH01000165">
    <property type="protein sequence ID" value="RAR04027.1"/>
    <property type="molecule type" value="Genomic_DNA"/>
</dbReference>
<reference evidence="3" key="1">
    <citation type="submission" date="2018-05" db="EMBL/GenBank/DDBJ databases">
        <title>Draft genome sequence of Stemphylium lycopersici strain CIDEFI 213.</title>
        <authorList>
            <person name="Medina R."/>
            <person name="Franco M.E.E."/>
            <person name="Lucentini C.G."/>
            <person name="Saparrat M.C.N."/>
            <person name="Balatti P.A."/>
        </authorList>
    </citation>
    <scope>NUCLEOTIDE SEQUENCE [LARGE SCALE GENOMIC DNA]</scope>
    <source>
        <strain evidence="3">CIDEFI 213</strain>
    </source>
</reference>
<keyword evidence="3" id="KW-1185">Reference proteome</keyword>
<feature type="compositionally biased region" description="Basic and acidic residues" evidence="1">
    <location>
        <begin position="253"/>
        <end position="263"/>
    </location>
</feature>
<organism evidence="2 3">
    <name type="scientific">Stemphylium lycopersici</name>
    <name type="common">Tomato gray leaf spot disease fungus</name>
    <name type="synonym">Thyrospora lycopersici</name>
    <dbReference type="NCBI Taxonomy" id="183478"/>
    <lineage>
        <taxon>Eukaryota</taxon>
        <taxon>Fungi</taxon>
        <taxon>Dikarya</taxon>
        <taxon>Ascomycota</taxon>
        <taxon>Pezizomycotina</taxon>
        <taxon>Dothideomycetes</taxon>
        <taxon>Pleosporomycetidae</taxon>
        <taxon>Pleosporales</taxon>
        <taxon>Pleosporineae</taxon>
        <taxon>Pleosporaceae</taxon>
        <taxon>Stemphylium</taxon>
    </lineage>
</organism>
<feature type="region of interest" description="Disordered" evidence="1">
    <location>
        <begin position="320"/>
        <end position="345"/>
    </location>
</feature>
<dbReference type="STRING" id="183478.A0A364MUL1"/>
<dbReference type="InterPro" id="IPR035899">
    <property type="entry name" value="DBL_dom_sf"/>
</dbReference>
<dbReference type="PANTHER" id="PTHR46572">
    <property type="entry name" value="RHO1 GDP-GTP EXCHANGE PROTEIN 1-RELATED"/>
    <property type="match status" value="1"/>
</dbReference>
<dbReference type="AlphaFoldDB" id="A0A364MUL1"/>
<evidence type="ECO:0000256" key="1">
    <source>
        <dbReference type="SAM" id="MobiDB-lite"/>
    </source>
</evidence>
<accession>A0A364MUL1</accession>
<gene>
    <name evidence="2" type="ORF">DDE83_008001</name>
</gene>
<comment type="caution">
    <text evidence="2">The sequence shown here is derived from an EMBL/GenBank/DDBJ whole genome shotgun (WGS) entry which is preliminary data.</text>
</comment>
<evidence type="ECO:0000313" key="3">
    <source>
        <dbReference type="Proteomes" id="UP000249619"/>
    </source>
</evidence>
<protein>
    <submittedName>
        <fullName evidence="2">Ankyrin repeat-containing protein</fullName>
    </submittedName>
</protein>
<sequence length="761" mass="84692">MEVTAVLGVMAALPPCIESAKQLYDLRSRYKDASVLITAIYSESQVVAASLSQVQTLLDHDALRQKPELLETFDRALTGCRVVYACLEEEVRELVVKAENDDLKFRDRARFLWKEDTFKELLTQIRGQQSALSLLVQALQMESISDIKRLVEENSVALEQAVRRSRTLRQSHPKVRIPESVFGRRAAASDDAGNASITQDAEFTFDDDVVNSKAYRRAMAAALSTSRNETGVNDASKTEILEDESTALATIHQDADEREDFRGTDTPSTLIGEDAATGAPKCDAKQDSPSQDAAADEHTALFDTLERDILAYMPRITSTAPQLSTVPSRAESATTPQNQDSRQLFPAPLRSFSEGYKAPNAISSEVPPPLPPRRPSGQHTPSEMSKPQVRSVSSNDSMYTSDAPSIFSQVSTASSYTLHEASISSPSISARPLRKPLPLVNKASYSTLSSFGGSLPETKTVDRSSPLYNSEMHNIWSSLVDTERKFIDRMLKLKRVFYDNVLKQWPILEKHLGAILVGEQIASVHQEFLLHAMDRDLSGNSTAVCNPGILEAWMPHAVSSLRTTQNLDQKFAPFVNTLGLSITYFGMSWEDYFKLPNLQLQSYIASLQKLIAIAEILPAPEARQEVERLRRAVQTVNQLSTSTFVVLEEAQGREDIQNLEKRIRMDIGTLSELRLNESTRRVKHQGGMAMKYKSQGPWVPVHAILLDHCFLWGKIKKSKGDEILITDTPIRLVDTEISLPDDTHQFQKATMLDQVPRGSTL</sequence>